<evidence type="ECO:0000256" key="1">
    <source>
        <dbReference type="SAM" id="SignalP"/>
    </source>
</evidence>
<dbReference type="Proteomes" id="UP000006380">
    <property type="component" value="Chromosome"/>
</dbReference>
<dbReference type="EMBL" id="CP000767">
    <property type="protein sequence ID" value="EAU01168.1"/>
    <property type="molecule type" value="Genomic_DNA"/>
</dbReference>
<feature type="signal peptide" evidence="1">
    <location>
        <begin position="1"/>
        <end position="22"/>
    </location>
</feature>
<protein>
    <submittedName>
        <fullName evidence="3">Lipoprotein</fullName>
    </submittedName>
</protein>
<dbReference type="OrthoDB" id="5362471at2"/>
<dbReference type="Pfam" id="PF26367">
    <property type="entry name" value="DUF8095"/>
    <property type="match status" value="1"/>
</dbReference>
<gene>
    <name evidence="3" type="ORF">CCV52592_0846</name>
</gene>
<feature type="chain" id="PRO_5002709027" evidence="1">
    <location>
        <begin position="23"/>
        <end position="235"/>
    </location>
</feature>
<reference evidence="3" key="1">
    <citation type="submission" date="2016-07" db="EMBL/GenBank/DDBJ databases">
        <title>Comparative genomics of the Campylobacter concisus group.</title>
        <authorList>
            <person name="Miller W.G."/>
            <person name="Yee E."/>
            <person name="Chapman M.H."/>
            <person name="Huynh S."/>
            <person name="Bono J.L."/>
            <person name="On S.L.W."/>
            <person name="StLeger J."/>
            <person name="Foster G."/>
            <person name="Parker C.T."/>
        </authorList>
    </citation>
    <scope>NUCLEOTIDE SEQUENCE</scope>
    <source>
        <strain evidence="3">525.92</strain>
    </source>
</reference>
<organism evidence="3 4">
    <name type="scientific">Campylobacter curvus (strain 525.92)</name>
    <dbReference type="NCBI Taxonomy" id="360105"/>
    <lineage>
        <taxon>Bacteria</taxon>
        <taxon>Pseudomonadati</taxon>
        <taxon>Campylobacterota</taxon>
        <taxon>Epsilonproteobacteria</taxon>
        <taxon>Campylobacterales</taxon>
        <taxon>Campylobacteraceae</taxon>
        <taxon>Campylobacter</taxon>
    </lineage>
</organism>
<feature type="domain" description="DUF8095" evidence="2">
    <location>
        <begin position="96"/>
        <end position="230"/>
    </location>
</feature>
<evidence type="ECO:0000313" key="3">
    <source>
        <dbReference type="EMBL" id="EAU01168.1"/>
    </source>
</evidence>
<dbReference type="InterPro" id="IPR058408">
    <property type="entry name" value="DUF8095"/>
</dbReference>
<dbReference type="KEGG" id="ccv:CCV52592_0846"/>
<dbReference type="PROSITE" id="PS51257">
    <property type="entry name" value="PROKAR_LIPOPROTEIN"/>
    <property type="match status" value="1"/>
</dbReference>
<proteinExistence type="predicted"/>
<accession>A7GWC9</accession>
<keyword evidence="1" id="KW-0732">Signal</keyword>
<evidence type="ECO:0000259" key="2">
    <source>
        <dbReference type="Pfam" id="PF26367"/>
    </source>
</evidence>
<dbReference type="AlphaFoldDB" id="A7GWC9"/>
<dbReference type="HOGENOM" id="CLU_1178500_0_0_7"/>
<keyword evidence="3" id="KW-0449">Lipoprotein</keyword>
<dbReference type="RefSeq" id="WP_011991768.1">
    <property type="nucleotide sequence ID" value="NC_009715.2"/>
</dbReference>
<evidence type="ECO:0000313" key="4">
    <source>
        <dbReference type="Proteomes" id="UP000006380"/>
    </source>
</evidence>
<sequence length="235" mass="26425">MKILKFLPVLAILLFAGCTRDAEPTPPPQIEPVWTPYIENNGTKMQISFKRGENFGAMKETNATMPLVGSAEFRAPTGERYIVHKIGDMYSLAHGKNNIIINLDTNSPIDPGSKEQMSALQRAKSFKFYEIGTGMVESIVYSAKGHVCEEFLANEPIHVRSVTNYYLKKGGFFASIIDAKFIYKKGAKIENKSFYYEIEDENALKETREFTASESELFLNDVKKQGRLLVVLCGM</sequence>
<keyword evidence="4" id="KW-1185">Reference proteome</keyword>
<name>A7GWC9_CAMC5</name>